<name>A0A087TCS6_STEMI</name>
<evidence type="ECO:0000313" key="4">
    <source>
        <dbReference type="Proteomes" id="UP000054359"/>
    </source>
</evidence>
<feature type="compositionally biased region" description="Basic and acidic residues" evidence="1">
    <location>
        <begin position="141"/>
        <end position="167"/>
    </location>
</feature>
<accession>A0A087TCS6</accession>
<evidence type="ECO:0000256" key="1">
    <source>
        <dbReference type="SAM" id="MobiDB-lite"/>
    </source>
</evidence>
<evidence type="ECO:0000256" key="2">
    <source>
        <dbReference type="SAM" id="Phobius"/>
    </source>
</evidence>
<feature type="region of interest" description="Disordered" evidence="1">
    <location>
        <begin position="119"/>
        <end position="196"/>
    </location>
</feature>
<organism evidence="3 4">
    <name type="scientific">Stegodyphus mimosarum</name>
    <name type="common">African social velvet spider</name>
    <dbReference type="NCBI Taxonomy" id="407821"/>
    <lineage>
        <taxon>Eukaryota</taxon>
        <taxon>Metazoa</taxon>
        <taxon>Ecdysozoa</taxon>
        <taxon>Arthropoda</taxon>
        <taxon>Chelicerata</taxon>
        <taxon>Arachnida</taxon>
        <taxon>Araneae</taxon>
        <taxon>Araneomorphae</taxon>
        <taxon>Entelegynae</taxon>
        <taxon>Eresoidea</taxon>
        <taxon>Eresidae</taxon>
        <taxon>Stegodyphus</taxon>
    </lineage>
</organism>
<dbReference type="OrthoDB" id="1938156at2759"/>
<keyword evidence="2" id="KW-0472">Membrane</keyword>
<feature type="compositionally biased region" description="Acidic residues" evidence="1">
    <location>
        <begin position="168"/>
        <end position="183"/>
    </location>
</feature>
<reference evidence="3 4" key="1">
    <citation type="submission" date="2013-11" db="EMBL/GenBank/DDBJ databases">
        <title>Genome sequencing of Stegodyphus mimosarum.</title>
        <authorList>
            <person name="Bechsgaard J."/>
        </authorList>
    </citation>
    <scope>NUCLEOTIDE SEQUENCE [LARGE SCALE GENOMIC DNA]</scope>
</reference>
<proteinExistence type="predicted"/>
<dbReference type="OMA" id="AYESAMS"/>
<keyword evidence="2" id="KW-0812">Transmembrane</keyword>
<dbReference type="AlphaFoldDB" id="A0A087TCS6"/>
<dbReference type="STRING" id="407821.A0A087TCS6"/>
<evidence type="ECO:0000313" key="3">
    <source>
        <dbReference type="EMBL" id="KFM62915.1"/>
    </source>
</evidence>
<protein>
    <submittedName>
        <fullName evidence="3">Calnexin</fullName>
    </submittedName>
</protein>
<dbReference type="EMBL" id="KK114624">
    <property type="protein sequence ID" value="KFM62915.1"/>
    <property type="molecule type" value="Genomic_DNA"/>
</dbReference>
<keyword evidence="4" id="KW-1185">Reference proteome</keyword>
<dbReference type="Proteomes" id="UP000054359">
    <property type="component" value="Unassembled WGS sequence"/>
</dbReference>
<feature type="compositionally biased region" description="Acidic residues" evidence="1">
    <location>
        <begin position="124"/>
        <end position="140"/>
    </location>
</feature>
<feature type="transmembrane region" description="Helical" evidence="2">
    <location>
        <begin position="54"/>
        <end position="73"/>
    </location>
</feature>
<sequence length="196" mass="22611">MVDGIMFDNVIITDDLYVAQHWASETFDLKRELADRETDNMITRLFKYTNKNPWLWAVYLVVIGLPVVLFISFCCTSTRSPAVIAAQREIDAKRKAYASKTFGAQAEEKVREVAKEATITEVKEDQEEDQEGAVEDMELIDNEKTEEKEELVVEDKKENTEEEKISENEDDQPEVLGEQETDAGGDFPRRRRPRKE</sequence>
<feature type="non-terminal residue" evidence="3">
    <location>
        <position position="196"/>
    </location>
</feature>
<keyword evidence="2" id="KW-1133">Transmembrane helix</keyword>
<gene>
    <name evidence="3" type="ORF">X975_27030</name>
</gene>